<evidence type="ECO:0000313" key="2">
    <source>
        <dbReference type="EMBL" id="MFC1572727.1"/>
    </source>
</evidence>
<protein>
    <recommendedName>
        <fullName evidence="4">Membrane transport protein MMPL domain-containing protein</fullName>
    </recommendedName>
</protein>
<feature type="transmembrane region" description="Helical" evidence="1">
    <location>
        <begin position="12"/>
        <end position="31"/>
    </location>
</feature>
<feature type="non-terminal residue" evidence="2">
    <location>
        <position position="274"/>
    </location>
</feature>
<reference evidence="2 3" key="1">
    <citation type="submission" date="2024-09" db="EMBL/GenBank/DDBJ databases">
        <authorList>
            <person name="D'Angelo T."/>
        </authorList>
    </citation>
    <scope>NUCLEOTIDE SEQUENCE [LARGE SCALE GENOMIC DNA]</scope>
    <source>
        <strain evidence="2">SAG AM-320-E07</strain>
    </source>
</reference>
<accession>A0ABV6YK65</accession>
<comment type="caution">
    <text evidence="2">The sequence shown here is derived from an EMBL/GenBank/DDBJ whole genome shotgun (WGS) entry which is preliminary data.</text>
</comment>
<keyword evidence="1" id="KW-0472">Membrane</keyword>
<evidence type="ECO:0000256" key="1">
    <source>
        <dbReference type="SAM" id="Phobius"/>
    </source>
</evidence>
<sequence>MKRIHRYSIRHPVRVILMAALVTVAIAPGILQLKLRTDGLALVPKGAPAVQLDEAVREEFGVNDLLIALIRSQHENGIYNPHTLRLVRDLTEDLQRMDIFAPSDVISLATELSDRFQPGTLSFFPLLDPMPETPEDLDVLRDDLHANRLYQGTLVSYDEKATVIQMEVASEIDRVTLYNTLSDLIATKDLMHEKVDIIGAPVAEALLGRHILEDLGVPKGLLGQSTAGGDSSGKMPASLYELRTWIGQNIGLVPVALLIMALVFLFSFRSAAAV</sequence>
<keyword evidence="1" id="KW-0812">Transmembrane</keyword>
<keyword evidence="1" id="KW-1133">Transmembrane helix</keyword>
<gene>
    <name evidence="2" type="ORF">ACFL6M_03920</name>
</gene>
<name>A0ABV6YK65_UNCEI</name>
<dbReference type="Proteomes" id="UP001593833">
    <property type="component" value="Unassembled WGS sequence"/>
</dbReference>
<keyword evidence="3" id="KW-1185">Reference proteome</keyword>
<feature type="transmembrane region" description="Helical" evidence="1">
    <location>
        <begin position="245"/>
        <end position="268"/>
    </location>
</feature>
<proteinExistence type="predicted"/>
<dbReference type="EMBL" id="JBHPKH010000033">
    <property type="protein sequence ID" value="MFC1572727.1"/>
    <property type="molecule type" value="Genomic_DNA"/>
</dbReference>
<organism evidence="2 3">
    <name type="scientific">Eiseniibacteriota bacterium</name>
    <dbReference type="NCBI Taxonomy" id="2212470"/>
    <lineage>
        <taxon>Bacteria</taxon>
        <taxon>Candidatus Eiseniibacteriota</taxon>
    </lineage>
</organism>
<evidence type="ECO:0000313" key="3">
    <source>
        <dbReference type="Proteomes" id="UP001593833"/>
    </source>
</evidence>
<evidence type="ECO:0008006" key="4">
    <source>
        <dbReference type="Google" id="ProtNLM"/>
    </source>
</evidence>